<evidence type="ECO:0000256" key="1">
    <source>
        <dbReference type="SAM" id="MobiDB-lite"/>
    </source>
</evidence>
<dbReference type="NCBIfam" id="TIGR04183">
    <property type="entry name" value="Por_Secre_tail"/>
    <property type="match status" value="1"/>
</dbReference>
<feature type="compositionally biased region" description="Polar residues" evidence="1">
    <location>
        <begin position="1"/>
        <end position="11"/>
    </location>
</feature>
<feature type="region of interest" description="Disordered" evidence="1">
    <location>
        <begin position="1"/>
        <end position="22"/>
    </location>
</feature>
<evidence type="ECO:0000259" key="2">
    <source>
        <dbReference type="Pfam" id="PF18962"/>
    </source>
</evidence>
<sequence length="259" mass="27637">MSQAFTSTSFPPTGMAYDDNGGDGKNWSRGTAGHSAAGSAFINFYSISSGQKDDLFVVPLDFSASTAMAMTFYVAYRQYETENDKLQVDVSTDCGTTWATKWTKSGSSLSTGAATTSSFSTPSAGEWRQEIVDLSAYDGESEVLIRFRATSAYGNNLFLDDINIAPGAAINEEGNISEVNVYPNPANDFTTISINTASAENAEVVIVNTLGEVVYNSSSWLNAGSNSLNVNTASFENGVYFVRIQSDGQVTNSSFVVGR</sequence>
<dbReference type="AlphaFoldDB" id="A0A644ZHE9"/>
<dbReference type="EMBL" id="VSSQ01008894">
    <property type="protein sequence ID" value="MPM40147.1"/>
    <property type="molecule type" value="Genomic_DNA"/>
</dbReference>
<comment type="caution">
    <text evidence="3">The sequence shown here is derived from an EMBL/GenBank/DDBJ whole genome shotgun (WGS) entry which is preliminary data.</text>
</comment>
<dbReference type="NCBIfam" id="NF038128">
    <property type="entry name" value="choice_anch_J"/>
    <property type="match status" value="1"/>
</dbReference>
<proteinExistence type="predicted"/>
<feature type="domain" description="Secretion system C-terminal sorting" evidence="2">
    <location>
        <begin position="181"/>
        <end position="256"/>
    </location>
</feature>
<name>A0A644ZHE9_9ZZZZ</name>
<reference evidence="3" key="1">
    <citation type="submission" date="2019-08" db="EMBL/GenBank/DDBJ databases">
        <authorList>
            <person name="Kucharzyk K."/>
            <person name="Murdoch R.W."/>
            <person name="Higgins S."/>
            <person name="Loffler F."/>
        </authorList>
    </citation>
    <scope>NUCLEOTIDE SEQUENCE</scope>
</reference>
<organism evidence="3">
    <name type="scientific">bioreactor metagenome</name>
    <dbReference type="NCBI Taxonomy" id="1076179"/>
    <lineage>
        <taxon>unclassified sequences</taxon>
        <taxon>metagenomes</taxon>
        <taxon>ecological metagenomes</taxon>
    </lineage>
</organism>
<dbReference type="InterPro" id="IPR026444">
    <property type="entry name" value="Secre_tail"/>
</dbReference>
<evidence type="ECO:0000313" key="3">
    <source>
        <dbReference type="EMBL" id="MPM40147.1"/>
    </source>
</evidence>
<dbReference type="SUPFAM" id="SSF49899">
    <property type="entry name" value="Concanavalin A-like lectins/glucanases"/>
    <property type="match status" value="1"/>
</dbReference>
<dbReference type="Pfam" id="PF18962">
    <property type="entry name" value="Por_Secre_tail"/>
    <property type="match status" value="1"/>
</dbReference>
<dbReference type="Gene3D" id="2.60.120.200">
    <property type="match status" value="1"/>
</dbReference>
<protein>
    <recommendedName>
        <fullName evidence="2">Secretion system C-terminal sorting domain-containing protein</fullName>
    </recommendedName>
</protein>
<accession>A0A644ZHE9</accession>
<gene>
    <name evidence="3" type="ORF">SDC9_86786</name>
</gene>
<dbReference type="InterPro" id="IPR013320">
    <property type="entry name" value="ConA-like_dom_sf"/>
</dbReference>